<protein>
    <submittedName>
        <fullName evidence="2">Uncharacterized protein</fullName>
    </submittedName>
</protein>
<dbReference type="EMBL" id="QHKS01000049">
    <property type="protein sequence ID" value="RDJ97642.1"/>
    <property type="molecule type" value="Genomic_DNA"/>
</dbReference>
<evidence type="ECO:0000313" key="2">
    <source>
        <dbReference type="EMBL" id="RDJ97642.1"/>
    </source>
</evidence>
<reference evidence="3" key="1">
    <citation type="submission" date="2018-05" db="EMBL/GenBank/DDBJ databases">
        <authorList>
            <person name="Feng T."/>
        </authorList>
    </citation>
    <scope>NUCLEOTIDE SEQUENCE [LARGE SCALE GENOMIC DNA]</scope>
    <source>
        <strain evidence="3">S27</strain>
    </source>
</reference>
<keyword evidence="1" id="KW-0472">Membrane</keyword>
<keyword evidence="3" id="KW-1185">Reference proteome</keyword>
<accession>A0A370MWC9</accession>
<dbReference type="AlphaFoldDB" id="A0A370MWC9"/>
<name>A0A370MWC9_9BURK</name>
<proteinExistence type="predicted"/>
<feature type="transmembrane region" description="Helical" evidence="1">
    <location>
        <begin position="43"/>
        <end position="64"/>
    </location>
</feature>
<keyword evidence="1" id="KW-0812">Transmembrane</keyword>
<dbReference type="Proteomes" id="UP000254875">
    <property type="component" value="Unassembled WGS sequence"/>
</dbReference>
<evidence type="ECO:0000313" key="3">
    <source>
        <dbReference type="Proteomes" id="UP000254875"/>
    </source>
</evidence>
<gene>
    <name evidence="2" type="ORF">DLM46_36735</name>
</gene>
<comment type="caution">
    <text evidence="2">The sequence shown here is derived from an EMBL/GenBank/DDBJ whole genome shotgun (WGS) entry which is preliminary data.</text>
</comment>
<sequence length="76" mass="8417">MRGFWPARNDISVKLNRDLFSIFVSPVCNIGLTFVSPDTTSEFLYMVGTVLLCLLLLSVVEPIAGQAEGTKPQKRD</sequence>
<keyword evidence="1" id="KW-1133">Transmembrane helix</keyword>
<evidence type="ECO:0000256" key="1">
    <source>
        <dbReference type="SAM" id="Phobius"/>
    </source>
</evidence>
<organism evidence="2 3">
    <name type="scientific">Paraburkholderia lacunae</name>
    <dbReference type="NCBI Taxonomy" id="2211104"/>
    <lineage>
        <taxon>Bacteria</taxon>
        <taxon>Pseudomonadati</taxon>
        <taxon>Pseudomonadota</taxon>
        <taxon>Betaproteobacteria</taxon>
        <taxon>Burkholderiales</taxon>
        <taxon>Burkholderiaceae</taxon>
        <taxon>Paraburkholderia</taxon>
    </lineage>
</organism>